<protein>
    <recommendedName>
        <fullName evidence="1">Amidase domain-containing protein</fullName>
    </recommendedName>
</protein>
<dbReference type="SUPFAM" id="SSF75304">
    <property type="entry name" value="Amidase signature (AS) enzymes"/>
    <property type="match status" value="1"/>
</dbReference>
<dbReference type="PANTHER" id="PTHR11895">
    <property type="entry name" value="TRANSAMIDASE"/>
    <property type="match status" value="1"/>
</dbReference>
<feature type="non-terminal residue" evidence="2">
    <location>
        <position position="163"/>
    </location>
</feature>
<dbReference type="Pfam" id="PF01425">
    <property type="entry name" value="Amidase"/>
    <property type="match status" value="1"/>
</dbReference>
<gene>
    <name evidence="2" type="ORF">METZ01_LOCUS464399</name>
</gene>
<organism evidence="2">
    <name type="scientific">marine metagenome</name>
    <dbReference type="NCBI Taxonomy" id="408172"/>
    <lineage>
        <taxon>unclassified sequences</taxon>
        <taxon>metagenomes</taxon>
        <taxon>ecological metagenomes</taxon>
    </lineage>
</organism>
<dbReference type="PANTHER" id="PTHR11895:SF176">
    <property type="entry name" value="AMIDASE AMID-RELATED"/>
    <property type="match status" value="1"/>
</dbReference>
<evidence type="ECO:0000259" key="1">
    <source>
        <dbReference type="Pfam" id="PF01425"/>
    </source>
</evidence>
<reference evidence="2" key="1">
    <citation type="submission" date="2018-05" db="EMBL/GenBank/DDBJ databases">
        <authorList>
            <person name="Lanie J.A."/>
            <person name="Ng W.-L."/>
            <person name="Kazmierczak K.M."/>
            <person name="Andrzejewski T.M."/>
            <person name="Davidsen T.M."/>
            <person name="Wayne K.J."/>
            <person name="Tettelin H."/>
            <person name="Glass J.I."/>
            <person name="Rusch D."/>
            <person name="Podicherti R."/>
            <person name="Tsui H.-C.T."/>
            <person name="Winkler M.E."/>
        </authorList>
    </citation>
    <scope>NUCLEOTIDE SEQUENCE</scope>
</reference>
<dbReference type="Gene3D" id="3.90.1300.10">
    <property type="entry name" value="Amidase signature (AS) domain"/>
    <property type="match status" value="1"/>
</dbReference>
<dbReference type="EMBL" id="UINC01195125">
    <property type="protein sequence ID" value="SVE11545.1"/>
    <property type="molecule type" value="Genomic_DNA"/>
</dbReference>
<dbReference type="GO" id="GO:0003824">
    <property type="term" value="F:catalytic activity"/>
    <property type="evidence" value="ECO:0007669"/>
    <property type="project" value="InterPro"/>
</dbReference>
<dbReference type="InterPro" id="IPR023631">
    <property type="entry name" value="Amidase_dom"/>
</dbReference>
<proteinExistence type="predicted"/>
<sequence length="163" mass="17393">MVSDHILHSDMRVIAAAMRAGDTSSEALVDEVARRHEAYGAVLGAYKHWDAERARHEAKANDGLLASGYDAGALMGMPISLKDLYGVRDMPIFGGSPAELPEKWRQEGPVTEALRLARGVIMGKTHTVEFAYGGIGTNAHWGAPVNPWDGDNHRVTGGSSSGA</sequence>
<dbReference type="InterPro" id="IPR000120">
    <property type="entry name" value="Amidase"/>
</dbReference>
<evidence type="ECO:0000313" key="2">
    <source>
        <dbReference type="EMBL" id="SVE11545.1"/>
    </source>
</evidence>
<name>A0A383AWI6_9ZZZZ</name>
<feature type="domain" description="Amidase" evidence="1">
    <location>
        <begin position="28"/>
        <end position="162"/>
    </location>
</feature>
<accession>A0A383AWI6</accession>
<dbReference type="AlphaFoldDB" id="A0A383AWI6"/>
<dbReference type="InterPro" id="IPR036928">
    <property type="entry name" value="AS_sf"/>
</dbReference>